<sequence length="464" mass="53217">MSVVPLPQHTVSQQNTPQQRRHVCYWMECNQPFPNMMEIQLHLKDLHIELLDKGLSSFQCHWKDCDEIGFESKHKLIQHIQEKHFHLSNTLSVKKKDINNLDETHTNGKLTDSRPVQLRDELNYNSNNIQRPNEPSNSVKEVIFIEDDDPESNNNSAKNRVISSEISRPQVLDNHSSNDGDISQEVISPNMTSSPKIDTSGSNKTGLSTSSHLMKIPEEKSQLSSNLLNIVPQPSISKQLFRAVYSYNTTSDQNNPETSMQEILTVKNNQENSIRSPLQTESDQSPSSVPFESLPVDQQNEKLRLLVSRQEREIKKLKSKNALQEKQLEQTEAELEIQTRISKLLQDQNRRADDKLRSMWSNMLCKKVHMRDEEHMTARSAKRQKQEHTNTKDNDEKQMEIDSWEQPLTDSTISIVTQAFVCEWGGCGKVFRTKMALKAHIPSEHLGGTILRVKVDRIIPNTAT</sequence>
<keyword evidence="2" id="KW-0175">Coiled coil</keyword>
<dbReference type="Proteomes" id="UP000789342">
    <property type="component" value="Unassembled WGS sequence"/>
</dbReference>
<feature type="region of interest" description="Disordered" evidence="3">
    <location>
        <begin position="146"/>
        <end position="209"/>
    </location>
</feature>
<reference evidence="5" key="1">
    <citation type="submission" date="2021-06" db="EMBL/GenBank/DDBJ databases">
        <authorList>
            <person name="Kallberg Y."/>
            <person name="Tangrot J."/>
            <person name="Rosling A."/>
        </authorList>
    </citation>
    <scope>NUCLEOTIDE SEQUENCE</scope>
    <source>
        <strain evidence="5">CL551</strain>
    </source>
</reference>
<feature type="compositionally biased region" description="Polar residues" evidence="3">
    <location>
        <begin position="269"/>
        <end position="290"/>
    </location>
</feature>
<feature type="region of interest" description="Disordered" evidence="3">
    <location>
        <begin position="373"/>
        <end position="397"/>
    </location>
</feature>
<dbReference type="OrthoDB" id="2408782at2759"/>
<evidence type="ECO:0000313" key="6">
    <source>
        <dbReference type="Proteomes" id="UP000789342"/>
    </source>
</evidence>
<evidence type="ECO:0000259" key="4">
    <source>
        <dbReference type="PROSITE" id="PS50157"/>
    </source>
</evidence>
<organism evidence="5 6">
    <name type="scientific">Acaulospora morrowiae</name>
    <dbReference type="NCBI Taxonomy" id="94023"/>
    <lineage>
        <taxon>Eukaryota</taxon>
        <taxon>Fungi</taxon>
        <taxon>Fungi incertae sedis</taxon>
        <taxon>Mucoromycota</taxon>
        <taxon>Glomeromycotina</taxon>
        <taxon>Glomeromycetes</taxon>
        <taxon>Diversisporales</taxon>
        <taxon>Acaulosporaceae</taxon>
        <taxon>Acaulospora</taxon>
    </lineage>
</organism>
<dbReference type="PROSITE" id="PS00028">
    <property type="entry name" value="ZINC_FINGER_C2H2_1"/>
    <property type="match status" value="2"/>
</dbReference>
<dbReference type="PROSITE" id="PS50157">
    <property type="entry name" value="ZINC_FINGER_C2H2_2"/>
    <property type="match status" value="1"/>
</dbReference>
<feature type="domain" description="C2H2-type" evidence="4">
    <location>
        <begin position="420"/>
        <end position="450"/>
    </location>
</feature>
<evidence type="ECO:0000256" key="1">
    <source>
        <dbReference type="PROSITE-ProRule" id="PRU00042"/>
    </source>
</evidence>
<dbReference type="EMBL" id="CAJVPV010008539">
    <property type="protein sequence ID" value="CAG8631895.1"/>
    <property type="molecule type" value="Genomic_DNA"/>
</dbReference>
<keyword evidence="1" id="KW-0863">Zinc-finger</keyword>
<evidence type="ECO:0000313" key="5">
    <source>
        <dbReference type="EMBL" id="CAG8631895.1"/>
    </source>
</evidence>
<dbReference type="Pfam" id="PF00096">
    <property type="entry name" value="zf-C2H2"/>
    <property type="match status" value="1"/>
</dbReference>
<dbReference type="InterPro" id="IPR036236">
    <property type="entry name" value="Znf_C2H2_sf"/>
</dbReference>
<name>A0A9N9GSR4_9GLOM</name>
<comment type="caution">
    <text evidence="5">The sequence shown here is derived from an EMBL/GenBank/DDBJ whole genome shotgun (WGS) entry which is preliminary data.</text>
</comment>
<accession>A0A9N9GSR4</accession>
<keyword evidence="6" id="KW-1185">Reference proteome</keyword>
<gene>
    <name evidence="5" type="ORF">AMORRO_LOCUS9127</name>
</gene>
<proteinExistence type="predicted"/>
<dbReference type="Gene3D" id="3.30.160.60">
    <property type="entry name" value="Classic Zinc Finger"/>
    <property type="match status" value="2"/>
</dbReference>
<evidence type="ECO:0000256" key="3">
    <source>
        <dbReference type="SAM" id="MobiDB-lite"/>
    </source>
</evidence>
<feature type="coiled-coil region" evidence="2">
    <location>
        <begin position="300"/>
        <end position="348"/>
    </location>
</feature>
<dbReference type="GO" id="GO:0008270">
    <property type="term" value="F:zinc ion binding"/>
    <property type="evidence" value="ECO:0007669"/>
    <property type="project" value="UniProtKB-KW"/>
</dbReference>
<protein>
    <submittedName>
        <fullName evidence="5">17181_t:CDS:1</fullName>
    </submittedName>
</protein>
<feature type="region of interest" description="Disordered" evidence="3">
    <location>
        <begin position="269"/>
        <end position="293"/>
    </location>
</feature>
<dbReference type="AlphaFoldDB" id="A0A9N9GSR4"/>
<feature type="compositionally biased region" description="Polar residues" evidence="3">
    <location>
        <begin position="152"/>
        <end position="209"/>
    </location>
</feature>
<dbReference type="SMART" id="SM00355">
    <property type="entry name" value="ZnF_C2H2"/>
    <property type="match status" value="3"/>
</dbReference>
<feature type="compositionally biased region" description="Basic and acidic residues" evidence="3">
    <location>
        <begin position="384"/>
        <end position="397"/>
    </location>
</feature>
<dbReference type="SUPFAM" id="SSF57667">
    <property type="entry name" value="beta-beta-alpha zinc fingers"/>
    <property type="match status" value="1"/>
</dbReference>
<keyword evidence="1" id="KW-0862">Zinc</keyword>
<dbReference type="InterPro" id="IPR013087">
    <property type="entry name" value="Znf_C2H2_type"/>
</dbReference>
<evidence type="ECO:0000256" key="2">
    <source>
        <dbReference type="SAM" id="Coils"/>
    </source>
</evidence>
<keyword evidence="1" id="KW-0479">Metal-binding</keyword>